<keyword evidence="1" id="KW-1133">Transmembrane helix</keyword>
<reference evidence="2" key="1">
    <citation type="submission" date="2019-08" db="EMBL/GenBank/DDBJ databases">
        <authorList>
            <person name="Kucharzyk K."/>
            <person name="Murdoch R.W."/>
            <person name="Higgins S."/>
            <person name="Loffler F."/>
        </authorList>
    </citation>
    <scope>NUCLEOTIDE SEQUENCE</scope>
</reference>
<gene>
    <name evidence="2" type="ORF">SDC9_75901</name>
</gene>
<keyword evidence="1" id="KW-0472">Membrane</keyword>
<evidence type="ECO:0000313" key="2">
    <source>
        <dbReference type="EMBL" id="MPM29361.1"/>
    </source>
</evidence>
<protein>
    <submittedName>
        <fullName evidence="2">Uncharacterized protein</fullName>
    </submittedName>
</protein>
<proteinExistence type="predicted"/>
<feature type="transmembrane region" description="Helical" evidence="1">
    <location>
        <begin position="9"/>
        <end position="31"/>
    </location>
</feature>
<evidence type="ECO:0000256" key="1">
    <source>
        <dbReference type="SAM" id="Phobius"/>
    </source>
</evidence>
<accession>A0A644YNB3</accession>
<comment type="caution">
    <text evidence="2">The sequence shown here is derived from an EMBL/GenBank/DDBJ whole genome shotgun (WGS) entry which is preliminary data.</text>
</comment>
<sequence length="76" mass="8330">MKRSVWKAMVAPCIIIILLSAYLAVFGIGILMTPAGFLFKLLMCGVPAAGIAALLYVLYQRYTEIKGGNEDDLDNY</sequence>
<name>A0A644YNB3_9ZZZZ</name>
<dbReference type="AlphaFoldDB" id="A0A644YNB3"/>
<organism evidence="2">
    <name type="scientific">bioreactor metagenome</name>
    <dbReference type="NCBI Taxonomy" id="1076179"/>
    <lineage>
        <taxon>unclassified sequences</taxon>
        <taxon>metagenomes</taxon>
        <taxon>ecological metagenomes</taxon>
    </lineage>
</organism>
<feature type="transmembrane region" description="Helical" evidence="1">
    <location>
        <begin position="37"/>
        <end position="59"/>
    </location>
</feature>
<keyword evidence="1" id="KW-0812">Transmembrane</keyword>
<dbReference type="EMBL" id="VSSQ01005491">
    <property type="protein sequence ID" value="MPM29361.1"/>
    <property type="molecule type" value="Genomic_DNA"/>
</dbReference>